<dbReference type="GO" id="GO:0005886">
    <property type="term" value="C:plasma membrane"/>
    <property type="evidence" value="ECO:0007669"/>
    <property type="project" value="UniProtKB-SubCell"/>
</dbReference>
<evidence type="ECO:0000313" key="12">
    <source>
        <dbReference type="EMBL" id="TWT67915.1"/>
    </source>
</evidence>
<evidence type="ECO:0000256" key="7">
    <source>
        <dbReference type="ARBA" id="ARBA00022927"/>
    </source>
</evidence>
<keyword evidence="7" id="KW-0653">Protein transport</keyword>
<dbReference type="RefSeq" id="WP_196784777.1">
    <property type="nucleotide sequence ID" value="NZ_CP036319.1"/>
</dbReference>
<evidence type="ECO:0000256" key="3">
    <source>
        <dbReference type="ARBA" id="ARBA00014962"/>
    </source>
</evidence>
<keyword evidence="5" id="KW-1003">Cell membrane</keyword>
<organism evidence="13 14">
    <name type="scientific">Crateriforma conspicua</name>
    <dbReference type="NCBI Taxonomy" id="2527996"/>
    <lineage>
        <taxon>Bacteria</taxon>
        <taxon>Pseudomonadati</taxon>
        <taxon>Planctomycetota</taxon>
        <taxon>Planctomycetia</taxon>
        <taxon>Planctomycetales</taxon>
        <taxon>Planctomycetaceae</taxon>
        <taxon>Crateriforma</taxon>
    </lineage>
</organism>
<dbReference type="Proteomes" id="UP000317238">
    <property type="component" value="Unassembled WGS sequence"/>
</dbReference>
<dbReference type="PANTHER" id="PTHR33909:SF1">
    <property type="entry name" value="SEC TRANSLOCON ACCESSORY COMPLEX SUBUNIT YAJC"/>
    <property type="match status" value="1"/>
</dbReference>
<evidence type="ECO:0000256" key="8">
    <source>
        <dbReference type="ARBA" id="ARBA00022989"/>
    </source>
</evidence>
<comment type="caution">
    <text evidence="13">The sequence shown here is derived from an EMBL/GenBank/DDBJ whole genome shotgun (WGS) entry which is preliminary data.</text>
</comment>
<dbReference type="PANTHER" id="PTHR33909">
    <property type="entry name" value="SEC TRANSLOCON ACCESSORY COMPLEX SUBUNIT YAJC"/>
    <property type="match status" value="1"/>
</dbReference>
<evidence type="ECO:0000256" key="4">
    <source>
        <dbReference type="ARBA" id="ARBA00022448"/>
    </source>
</evidence>
<dbReference type="InterPro" id="IPR003849">
    <property type="entry name" value="Preprotein_translocase_YajC"/>
</dbReference>
<keyword evidence="9" id="KW-0811">Translocation</keyword>
<dbReference type="GO" id="GO:0015031">
    <property type="term" value="P:protein transport"/>
    <property type="evidence" value="ECO:0007669"/>
    <property type="project" value="UniProtKB-KW"/>
</dbReference>
<sequence length="153" mass="15489">MMASAIDGFDAVAGMLAQIGGDAAGAAADGAAVDGAAGGEDPGFVQRLLANPLLLPISLFVIFYLTFIAPERRKKADEAKMMASLSKNDRVITIGGIHATVVSVGGDDGVVTLKIDEGGGTRIKVNRSAIASITESANKPKTDGKSAATTEKA</sequence>
<evidence type="ECO:0000256" key="5">
    <source>
        <dbReference type="ARBA" id="ARBA00022475"/>
    </source>
</evidence>
<dbReference type="EMBL" id="SJPL01000001">
    <property type="protein sequence ID" value="TWT67915.1"/>
    <property type="molecule type" value="Genomic_DNA"/>
</dbReference>
<name>A0A5C6FYC7_9PLAN</name>
<keyword evidence="4" id="KW-0813">Transport</keyword>
<comment type="subcellular location">
    <subcellularLocation>
        <location evidence="1">Cell membrane</location>
        <topology evidence="1">Single-pass membrane protein</topology>
    </subcellularLocation>
</comment>
<evidence type="ECO:0000256" key="6">
    <source>
        <dbReference type="ARBA" id="ARBA00022692"/>
    </source>
</evidence>
<evidence type="ECO:0000256" key="9">
    <source>
        <dbReference type="ARBA" id="ARBA00023010"/>
    </source>
</evidence>
<dbReference type="EMBL" id="SJPZ01000001">
    <property type="protein sequence ID" value="TWU67386.1"/>
    <property type="molecule type" value="Genomic_DNA"/>
</dbReference>
<dbReference type="NCBIfam" id="TIGR00739">
    <property type="entry name" value="yajC"/>
    <property type="match status" value="1"/>
</dbReference>
<keyword evidence="10 11" id="KW-0472">Membrane</keyword>
<keyword evidence="6 11" id="KW-0812">Transmembrane</keyword>
<evidence type="ECO:0000256" key="1">
    <source>
        <dbReference type="ARBA" id="ARBA00004162"/>
    </source>
</evidence>
<evidence type="ECO:0000313" key="13">
    <source>
        <dbReference type="EMBL" id="TWU67386.1"/>
    </source>
</evidence>
<accession>A0A5C6FYC7</accession>
<dbReference type="AlphaFoldDB" id="A0A5C6FYC7"/>
<dbReference type="PRINTS" id="PR01853">
    <property type="entry name" value="YAJCTRNLCASE"/>
</dbReference>
<proteinExistence type="inferred from homology"/>
<evidence type="ECO:0000256" key="11">
    <source>
        <dbReference type="SAM" id="Phobius"/>
    </source>
</evidence>
<comment type="similarity">
    <text evidence="2">Belongs to the YajC family.</text>
</comment>
<accession>A0A5C5Y0V9</accession>
<dbReference type="SMART" id="SM01323">
    <property type="entry name" value="YajC"/>
    <property type="match status" value="1"/>
</dbReference>
<protein>
    <recommendedName>
        <fullName evidence="3">Sec translocon accessory complex subunit YajC</fullName>
    </recommendedName>
</protein>
<gene>
    <name evidence="12" type="ORF">Pan14r_01530</name>
    <name evidence="13" type="ORF">V7x_29600</name>
</gene>
<reference evidence="14 15" key="1">
    <citation type="submission" date="2019-02" db="EMBL/GenBank/DDBJ databases">
        <title>Deep-cultivation of Planctomycetes and their phenomic and genomic characterization uncovers novel biology.</title>
        <authorList>
            <person name="Wiegand S."/>
            <person name="Jogler M."/>
            <person name="Boedeker C."/>
            <person name="Pinto D."/>
            <person name="Vollmers J."/>
            <person name="Rivas-Marin E."/>
            <person name="Kohn T."/>
            <person name="Peeters S.H."/>
            <person name="Heuer A."/>
            <person name="Rast P."/>
            <person name="Oberbeckmann S."/>
            <person name="Bunk B."/>
            <person name="Jeske O."/>
            <person name="Meyerdierks A."/>
            <person name="Storesund J.E."/>
            <person name="Kallscheuer N."/>
            <person name="Luecker S."/>
            <person name="Lage O.M."/>
            <person name="Pohl T."/>
            <person name="Merkel B.J."/>
            <person name="Hornburger P."/>
            <person name="Mueller R.-W."/>
            <person name="Bruemmer F."/>
            <person name="Labrenz M."/>
            <person name="Spormann A.M."/>
            <person name="Op Den Camp H."/>
            <person name="Overmann J."/>
            <person name="Amann R."/>
            <person name="Jetten M.S.M."/>
            <person name="Mascher T."/>
            <person name="Medema M.H."/>
            <person name="Devos D.P."/>
            <person name="Kaster A.-K."/>
            <person name="Ovreas L."/>
            <person name="Rohde M."/>
            <person name="Galperin M.Y."/>
            <person name="Jogler C."/>
        </authorList>
    </citation>
    <scope>NUCLEOTIDE SEQUENCE [LARGE SCALE GENOMIC DNA]</scope>
    <source>
        <strain evidence="12 15">Pan14r</strain>
        <strain evidence="13 14">V7</strain>
    </source>
</reference>
<dbReference type="Proteomes" id="UP000316476">
    <property type="component" value="Unassembled WGS sequence"/>
</dbReference>
<evidence type="ECO:0000256" key="2">
    <source>
        <dbReference type="ARBA" id="ARBA00006742"/>
    </source>
</evidence>
<evidence type="ECO:0000313" key="14">
    <source>
        <dbReference type="Proteomes" id="UP000316476"/>
    </source>
</evidence>
<dbReference type="Pfam" id="PF02699">
    <property type="entry name" value="YajC"/>
    <property type="match status" value="1"/>
</dbReference>
<keyword evidence="8 11" id="KW-1133">Transmembrane helix</keyword>
<evidence type="ECO:0000256" key="10">
    <source>
        <dbReference type="ARBA" id="ARBA00023136"/>
    </source>
</evidence>
<keyword evidence="15" id="KW-1185">Reference proteome</keyword>
<feature type="transmembrane region" description="Helical" evidence="11">
    <location>
        <begin position="53"/>
        <end position="70"/>
    </location>
</feature>
<evidence type="ECO:0000313" key="15">
    <source>
        <dbReference type="Proteomes" id="UP000317238"/>
    </source>
</evidence>